<dbReference type="EMBL" id="CP104013">
    <property type="protein sequence ID" value="UYP44428.1"/>
    <property type="molecule type" value="Genomic_DNA"/>
</dbReference>
<evidence type="ECO:0000256" key="1">
    <source>
        <dbReference type="ARBA" id="ARBA00009347"/>
    </source>
</evidence>
<dbReference type="GO" id="GO:0016491">
    <property type="term" value="F:oxidoreductase activity"/>
    <property type="evidence" value="ECO:0007669"/>
    <property type="project" value="UniProtKB-KW"/>
</dbReference>
<evidence type="ECO:0000313" key="6">
    <source>
        <dbReference type="Proteomes" id="UP001208689"/>
    </source>
</evidence>
<dbReference type="Gene3D" id="1.20.140.10">
    <property type="entry name" value="Butyryl-CoA Dehydrogenase, subunit A, domain 3"/>
    <property type="match status" value="1"/>
</dbReference>
<dbReference type="PANTHER" id="PTHR43884:SF18">
    <property type="entry name" value="ISOVALERYL-COENZYME A DEHYDROGENASE"/>
    <property type="match status" value="1"/>
</dbReference>
<reference evidence="5" key="1">
    <citation type="submission" date="2022-09" db="EMBL/GenBank/DDBJ databases">
        <title>Actin cytoskeleton and complex cell architecture in an #Asgard archaeon.</title>
        <authorList>
            <person name="Ponce Toledo R.I."/>
            <person name="Schleper C."/>
            <person name="Rodrigues Oliveira T."/>
            <person name="Wollweber F."/>
            <person name="Xu J."/>
            <person name="Rittmann S."/>
            <person name="Klingl A."/>
            <person name="Pilhofer M."/>
        </authorList>
    </citation>
    <scope>NUCLEOTIDE SEQUENCE</scope>
    <source>
        <strain evidence="5">B-35</strain>
    </source>
</reference>
<dbReference type="InterPro" id="IPR009100">
    <property type="entry name" value="AcylCoA_DH/oxidase_NM_dom_sf"/>
</dbReference>
<dbReference type="Gene3D" id="2.40.110.10">
    <property type="entry name" value="Butyryl-CoA Dehydrogenase, subunit A, domain 2"/>
    <property type="match status" value="1"/>
</dbReference>
<keyword evidence="2" id="KW-0285">Flavoprotein</keyword>
<dbReference type="EC" id="1.3.8.13" evidence="5"/>
<dbReference type="InterPro" id="IPR009075">
    <property type="entry name" value="AcylCo_DH/oxidase_C"/>
</dbReference>
<evidence type="ECO:0000313" key="5">
    <source>
        <dbReference type="EMBL" id="UYP44428.1"/>
    </source>
</evidence>
<dbReference type="Pfam" id="PF00441">
    <property type="entry name" value="Acyl-CoA_dh_1"/>
    <property type="match status" value="1"/>
</dbReference>
<keyword evidence="6" id="KW-1185">Reference proteome</keyword>
<dbReference type="SUPFAM" id="SSF47203">
    <property type="entry name" value="Acyl-CoA dehydrogenase C-terminal domain-like"/>
    <property type="match status" value="1"/>
</dbReference>
<accession>A0ABY6HLN8</accession>
<evidence type="ECO:0000259" key="4">
    <source>
        <dbReference type="Pfam" id="PF00441"/>
    </source>
</evidence>
<feature type="domain" description="Acyl-CoA dehydrogenase/oxidase C-terminal" evidence="4">
    <location>
        <begin position="260"/>
        <end position="421"/>
    </location>
</feature>
<keyword evidence="5" id="KW-0560">Oxidoreductase</keyword>
<keyword evidence="3" id="KW-0274">FAD</keyword>
<gene>
    <name evidence="5" type="ORF">NEF87_000713</name>
</gene>
<evidence type="ECO:0000256" key="2">
    <source>
        <dbReference type="ARBA" id="ARBA00022630"/>
    </source>
</evidence>
<dbReference type="Proteomes" id="UP001208689">
    <property type="component" value="Chromosome"/>
</dbReference>
<dbReference type="CDD" id="cd00567">
    <property type="entry name" value="ACAD"/>
    <property type="match status" value="1"/>
</dbReference>
<protein>
    <submittedName>
        <fullName evidence="5">Crotonobetainyl-CoA reductase</fullName>
        <ecNumber evidence="5">1.3.8.13</ecNumber>
    </submittedName>
</protein>
<comment type="similarity">
    <text evidence="1">Belongs to the acyl-CoA dehydrogenase family.</text>
</comment>
<name>A0ABY6HLN8_9ARCH</name>
<proteinExistence type="inferred from homology"/>
<sequence length="431" mass="48076">MGMDFSKKVNNMVDKVKIIPQDIEEQMRLENVYKLWNDQVNLLLTEEERGFVKELQEFCIDYDPKINYETDVYGMFPDFGKKGYIQRLNPWKEFKLAGCKYEMLLGMNLAMMDAEFDLARLASGILCGNPTFQHGGTPELDKVQDELLSGTKVGCIAMTEANHGSDTVNMEAKVSPVDGGYKFEGMKIFTTNGPKSDYFLGYGCVDEANPRGTMVQAMLSRDMGITTERLKINAVPRVHIGKTHYNGIVVPEAMITGKPGQGYHNLFDGLVPERLSIVGSSLGICWSSILNGIIYSNLRNQFGKPIMKYQAVSYPFSDLLIRVSSATMAAFNIAKMYDENVLQVMQRGEKVTPEMSKASAQWSGQIKYLCAKLAAETAYETQQLMGGVSVTDNTRVMRTWGVSSIQEVIGGSRGVMQLIMSGNLKKMMKLL</sequence>
<dbReference type="InterPro" id="IPR036250">
    <property type="entry name" value="AcylCo_DH-like_C"/>
</dbReference>
<dbReference type="InterPro" id="IPR046373">
    <property type="entry name" value="Acyl-CoA_Oxase/DH_mid-dom_sf"/>
</dbReference>
<dbReference type="SUPFAM" id="SSF56645">
    <property type="entry name" value="Acyl-CoA dehydrogenase NM domain-like"/>
    <property type="match status" value="1"/>
</dbReference>
<evidence type="ECO:0000256" key="3">
    <source>
        <dbReference type="ARBA" id="ARBA00022827"/>
    </source>
</evidence>
<dbReference type="PANTHER" id="PTHR43884">
    <property type="entry name" value="ACYL-COA DEHYDROGENASE"/>
    <property type="match status" value="1"/>
</dbReference>
<organism evidence="5 6">
    <name type="scientific">Candidatus Lokiarchaeum ossiferum</name>
    <dbReference type="NCBI Taxonomy" id="2951803"/>
    <lineage>
        <taxon>Archaea</taxon>
        <taxon>Promethearchaeati</taxon>
        <taxon>Promethearchaeota</taxon>
        <taxon>Promethearchaeia</taxon>
        <taxon>Promethearchaeales</taxon>
        <taxon>Promethearchaeaceae</taxon>
        <taxon>Candidatus Lokiarchaeum</taxon>
    </lineage>
</organism>